<name>A0AA35YPD0_LACSI</name>
<evidence type="ECO:0000313" key="2">
    <source>
        <dbReference type="Proteomes" id="UP001177003"/>
    </source>
</evidence>
<reference evidence="1" key="1">
    <citation type="submission" date="2023-04" db="EMBL/GenBank/DDBJ databases">
        <authorList>
            <person name="Vijverberg K."/>
            <person name="Xiong W."/>
            <person name="Schranz E."/>
        </authorList>
    </citation>
    <scope>NUCLEOTIDE SEQUENCE</scope>
</reference>
<dbReference type="EMBL" id="OX465079">
    <property type="protein sequence ID" value="CAI9277477.1"/>
    <property type="molecule type" value="Genomic_DNA"/>
</dbReference>
<evidence type="ECO:0000313" key="1">
    <source>
        <dbReference type="EMBL" id="CAI9277477.1"/>
    </source>
</evidence>
<accession>A0AA35YPD0</accession>
<proteinExistence type="predicted"/>
<gene>
    <name evidence="1" type="ORF">LSALG_LOCUS17402</name>
</gene>
<dbReference type="AlphaFoldDB" id="A0AA35YPD0"/>
<dbReference type="Proteomes" id="UP001177003">
    <property type="component" value="Chromosome 3"/>
</dbReference>
<sequence length="105" mass="12216">MRSERDYSRLQEKENFVPFFVRNKDPFIPVREARPSNDFVEASLVRYPNNFDHQNTCIHTHFPSANAIVNSKAETKETVSVVLMETKLVDRSLILKLRDISIPLP</sequence>
<protein>
    <submittedName>
        <fullName evidence="1">Uncharacterized protein</fullName>
    </submittedName>
</protein>
<keyword evidence="2" id="KW-1185">Reference proteome</keyword>
<organism evidence="1 2">
    <name type="scientific">Lactuca saligna</name>
    <name type="common">Willowleaf lettuce</name>
    <dbReference type="NCBI Taxonomy" id="75948"/>
    <lineage>
        <taxon>Eukaryota</taxon>
        <taxon>Viridiplantae</taxon>
        <taxon>Streptophyta</taxon>
        <taxon>Embryophyta</taxon>
        <taxon>Tracheophyta</taxon>
        <taxon>Spermatophyta</taxon>
        <taxon>Magnoliopsida</taxon>
        <taxon>eudicotyledons</taxon>
        <taxon>Gunneridae</taxon>
        <taxon>Pentapetalae</taxon>
        <taxon>asterids</taxon>
        <taxon>campanulids</taxon>
        <taxon>Asterales</taxon>
        <taxon>Asteraceae</taxon>
        <taxon>Cichorioideae</taxon>
        <taxon>Cichorieae</taxon>
        <taxon>Lactucinae</taxon>
        <taxon>Lactuca</taxon>
    </lineage>
</organism>